<evidence type="ECO:0000256" key="1">
    <source>
        <dbReference type="ARBA" id="ARBA00008007"/>
    </source>
</evidence>
<dbReference type="InterPro" id="IPR000836">
    <property type="entry name" value="PRTase_dom"/>
</dbReference>
<dbReference type="AlphaFoldDB" id="A0A0C2FJ74"/>
<proteinExistence type="inferred from homology"/>
<protein>
    <recommendedName>
        <fullName evidence="2">Phosphoribosyltransferase domain-containing protein</fullName>
    </recommendedName>
</protein>
<evidence type="ECO:0000313" key="4">
    <source>
        <dbReference type="Proteomes" id="UP000031675"/>
    </source>
</evidence>
<dbReference type="EMBL" id="JROO01000013">
    <property type="protein sequence ID" value="KIH99359.1"/>
    <property type="molecule type" value="Genomic_DNA"/>
</dbReference>
<dbReference type="Gene3D" id="3.40.50.2020">
    <property type="match status" value="1"/>
</dbReference>
<dbReference type="Pfam" id="PF00156">
    <property type="entry name" value="Pribosyltran"/>
    <property type="match status" value="1"/>
</dbReference>
<reference evidence="4" key="1">
    <citation type="journal article" date="2015" name="Chem. Biol.">
        <title>Structure, bioactivity, and resistance mechanism of streptomonomicin, an unusual lasso Peptide from an understudied halophilic actinomycete.</title>
        <authorList>
            <person name="Metelev M."/>
            <person name="Tietz J.I."/>
            <person name="Melby J.O."/>
            <person name="Blair P.M."/>
            <person name="Zhu L."/>
            <person name="Livnat I."/>
            <person name="Severinov K."/>
            <person name="Mitchell D.A."/>
        </authorList>
    </citation>
    <scope>NUCLEOTIDE SEQUENCE [LARGE SCALE GENOMIC DNA]</scope>
    <source>
        <strain evidence="4">YIM 90003</strain>
    </source>
</reference>
<accession>A0A0C2FJ74</accession>
<dbReference type="PANTHER" id="PTHR47505:SF1">
    <property type="entry name" value="DNA UTILIZATION PROTEIN YHGH"/>
    <property type="match status" value="1"/>
</dbReference>
<keyword evidence="4" id="KW-1185">Reference proteome</keyword>
<dbReference type="STRING" id="183763.LP52_08180"/>
<evidence type="ECO:0000313" key="3">
    <source>
        <dbReference type="EMBL" id="KIH99359.1"/>
    </source>
</evidence>
<dbReference type="InterPro" id="IPR051910">
    <property type="entry name" value="ComF/GntX_DNA_util-trans"/>
</dbReference>
<dbReference type="Proteomes" id="UP000031675">
    <property type="component" value="Unassembled WGS sequence"/>
</dbReference>
<gene>
    <name evidence="3" type="ORF">LP52_08180</name>
</gene>
<evidence type="ECO:0000259" key="2">
    <source>
        <dbReference type="Pfam" id="PF00156"/>
    </source>
</evidence>
<sequence length="207" mass="21456">MLGLVLGDHCAGCARPGGRLCPDCARALGSRARVCRRRPGCPPVWTAGGYCGLERTVLLAFKERSARGLAAPLGARLAGAVAAAARHRDVLLVPVPARPAALRRRGYDPVLLLARAAARRCGIARLPRAPVLAHRRRVSDQVGLGRDRRRANLTGALAVRDPAGLAGRRVVVVDDVVTTGATLAEAARALRSAGAVVAGGAVLAERG</sequence>
<comment type="similarity">
    <text evidence="1">Belongs to the ComF/GntX family.</text>
</comment>
<dbReference type="PANTHER" id="PTHR47505">
    <property type="entry name" value="DNA UTILIZATION PROTEIN YHGH"/>
    <property type="match status" value="1"/>
</dbReference>
<name>A0A0C2FJ74_9ACTN</name>
<dbReference type="SUPFAM" id="SSF53271">
    <property type="entry name" value="PRTase-like"/>
    <property type="match status" value="1"/>
</dbReference>
<dbReference type="InterPro" id="IPR029057">
    <property type="entry name" value="PRTase-like"/>
</dbReference>
<organism evidence="3 4">
    <name type="scientific">Streptomonospora alba</name>
    <dbReference type="NCBI Taxonomy" id="183763"/>
    <lineage>
        <taxon>Bacteria</taxon>
        <taxon>Bacillati</taxon>
        <taxon>Actinomycetota</taxon>
        <taxon>Actinomycetes</taxon>
        <taxon>Streptosporangiales</taxon>
        <taxon>Nocardiopsidaceae</taxon>
        <taxon>Streptomonospora</taxon>
    </lineage>
</organism>
<feature type="domain" description="Phosphoribosyltransferase" evidence="2">
    <location>
        <begin position="153"/>
        <end position="206"/>
    </location>
</feature>
<comment type="caution">
    <text evidence="3">The sequence shown here is derived from an EMBL/GenBank/DDBJ whole genome shotgun (WGS) entry which is preliminary data.</text>
</comment>